<dbReference type="OrthoDB" id="104801at2"/>
<organism evidence="1 2">
    <name type="scientific">Methylomonas denitrificans</name>
    <dbReference type="NCBI Taxonomy" id="1538553"/>
    <lineage>
        <taxon>Bacteria</taxon>
        <taxon>Pseudomonadati</taxon>
        <taxon>Pseudomonadota</taxon>
        <taxon>Gammaproteobacteria</taxon>
        <taxon>Methylococcales</taxon>
        <taxon>Methylococcaceae</taxon>
        <taxon>Methylomonas</taxon>
    </lineage>
</organism>
<dbReference type="Proteomes" id="UP000030512">
    <property type="component" value="Chromosome"/>
</dbReference>
<sequence>MGFFLPAGFCQMPDRYRLNSFYLGVITAALALPCSADYLLWSNSEIQYLHGANYNDPFNPNDVSQSIITITNTHGWTYGRNFFFMDTLFTESGQTSQTNLYGEAYSTFSLSKISGLDLSFGIFKDFGVTGGINLGENMNSSQSGFRAWLYGVTLDFNLPGFSYFNIDFLRQRVTEPDDIGTSWQITPVWQLPFEIAGSKWSFEGFADFIGEKGDRAARQALAQPQLRLDIGDLWGNSSHLYLGIEYQYWHNKYGIKGLHDNVPQALLLWKF</sequence>
<dbReference type="Pfam" id="PF16412">
    <property type="entry name" value="DUF5020"/>
    <property type="match status" value="1"/>
</dbReference>
<name>A0A126T7B8_9GAMM</name>
<dbReference type="EMBL" id="CP014476">
    <property type="protein sequence ID" value="AMK77977.1"/>
    <property type="molecule type" value="Genomic_DNA"/>
</dbReference>
<dbReference type="Gene3D" id="2.40.230.20">
    <property type="entry name" value="Nucleoside-specific channel-forming protein, Tsx-like"/>
    <property type="match status" value="1"/>
</dbReference>
<dbReference type="GO" id="GO:0009279">
    <property type="term" value="C:cell outer membrane"/>
    <property type="evidence" value="ECO:0007669"/>
    <property type="project" value="InterPro"/>
</dbReference>
<keyword evidence="2" id="KW-1185">Reference proteome</keyword>
<evidence type="ECO:0000313" key="1">
    <source>
        <dbReference type="EMBL" id="AMK77977.1"/>
    </source>
</evidence>
<dbReference type="KEGG" id="mdn:JT25_016070"/>
<dbReference type="SUPFAM" id="SSF111364">
    <property type="entry name" value="Tsx-like channel"/>
    <property type="match status" value="1"/>
</dbReference>
<accession>A0A126T7B8</accession>
<dbReference type="InterPro" id="IPR036777">
    <property type="entry name" value="Channel_Tsx-like_sf"/>
</dbReference>
<reference evidence="1 2" key="1">
    <citation type="journal article" date="2015" name="Environ. Microbiol.">
        <title>Methane oxidation coupled to nitrate reduction under hypoxia by the Gammaproteobacterium Methylomonas denitrificans, sp. nov. type strain FJG1.</title>
        <authorList>
            <person name="Kits K.D."/>
            <person name="Klotz M.G."/>
            <person name="Stein L.Y."/>
        </authorList>
    </citation>
    <scope>NUCLEOTIDE SEQUENCE [LARGE SCALE GENOMIC DNA]</scope>
    <source>
        <strain evidence="1 2">FJG1</strain>
    </source>
</reference>
<evidence type="ECO:0000313" key="2">
    <source>
        <dbReference type="Proteomes" id="UP000030512"/>
    </source>
</evidence>
<dbReference type="STRING" id="1538553.JT25_016070"/>
<dbReference type="AlphaFoldDB" id="A0A126T7B8"/>
<gene>
    <name evidence="1" type="ORF">JT25_016070</name>
</gene>
<protein>
    <submittedName>
        <fullName evidence="1">Ion channel protein Tsx</fullName>
    </submittedName>
</protein>
<proteinExistence type="predicted"/>